<gene>
    <name evidence="1" type="ORF">L195_g046456</name>
</gene>
<dbReference type="AlphaFoldDB" id="A0A2K3MHR6"/>
<evidence type="ECO:0000313" key="2">
    <source>
        <dbReference type="Proteomes" id="UP000236291"/>
    </source>
</evidence>
<dbReference type="EMBL" id="ASHM01062501">
    <property type="protein sequence ID" value="PNX90333.1"/>
    <property type="molecule type" value="Genomic_DNA"/>
</dbReference>
<name>A0A2K3MHR6_TRIPR</name>
<reference evidence="1 2" key="1">
    <citation type="journal article" date="2014" name="Am. J. Bot.">
        <title>Genome assembly and annotation for red clover (Trifolium pratense; Fabaceae).</title>
        <authorList>
            <person name="Istvanek J."/>
            <person name="Jaros M."/>
            <person name="Krenek A."/>
            <person name="Repkova J."/>
        </authorList>
    </citation>
    <scope>NUCLEOTIDE SEQUENCE [LARGE SCALE GENOMIC DNA]</scope>
    <source>
        <strain evidence="2">cv. Tatra</strain>
        <tissue evidence="1">Young leaves</tissue>
    </source>
</reference>
<organism evidence="1 2">
    <name type="scientific">Trifolium pratense</name>
    <name type="common">Red clover</name>
    <dbReference type="NCBI Taxonomy" id="57577"/>
    <lineage>
        <taxon>Eukaryota</taxon>
        <taxon>Viridiplantae</taxon>
        <taxon>Streptophyta</taxon>
        <taxon>Embryophyta</taxon>
        <taxon>Tracheophyta</taxon>
        <taxon>Spermatophyta</taxon>
        <taxon>Magnoliopsida</taxon>
        <taxon>eudicotyledons</taxon>
        <taxon>Gunneridae</taxon>
        <taxon>Pentapetalae</taxon>
        <taxon>rosids</taxon>
        <taxon>fabids</taxon>
        <taxon>Fabales</taxon>
        <taxon>Fabaceae</taxon>
        <taxon>Papilionoideae</taxon>
        <taxon>50 kb inversion clade</taxon>
        <taxon>NPAAA clade</taxon>
        <taxon>Hologalegina</taxon>
        <taxon>IRL clade</taxon>
        <taxon>Trifolieae</taxon>
        <taxon>Trifolium</taxon>
    </lineage>
</organism>
<protein>
    <submittedName>
        <fullName evidence="1">Uncharacterized protein</fullName>
    </submittedName>
</protein>
<comment type="caution">
    <text evidence="1">The sequence shown here is derived from an EMBL/GenBank/DDBJ whole genome shotgun (WGS) entry which is preliminary data.</text>
</comment>
<proteinExistence type="predicted"/>
<sequence length="92" mass="9886">MTEAFTLLMFTGWPIRPRFRGHAAIILTLGTITSGLRIEGYANLGLLTENSANAGVLDFCKTRTSTESSSKFSSVFGKIIAASPVIGTPRHI</sequence>
<accession>A0A2K3MHR6</accession>
<reference evidence="1 2" key="2">
    <citation type="journal article" date="2017" name="Front. Plant Sci.">
        <title>Gene Classification and Mining of Molecular Markers Useful in Red Clover (Trifolium pratense) Breeding.</title>
        <authorList>
            <person name="Istvanek J."/>
            <person name="Dluhosova J."/>
            <person name="Dluhos P."/>
            <person name="Patkova L."/>
            <person name="Nedelnik J."/>
            <person name="Repkova J."/>
        </authorList>
    </citation>
    <scope>NUCLEOTIDE SEQUENCE [LARGE SCALE GENOMIC DNA]</scope>
    <source>
        <strain evidence="2">cv. Tatra</strain>
        <tissue evidence="1">Young leaves</tissue>
    </source>
</reference>
<dbReference type="Proteomes" id="UP000236291">
    <property type="component" value="Unassembled WGS sequence"/>
</dbReference>
<evidence type="ECO:0000313" key="1">
    <source>
        <dbReference type="EMBL" id="PNX90333.1"/>
    </source>
</evidence>